<feature type="region of interest" description="Disordered" evidence="1">
    <location>
        <begin position="38"/>
        <end position="107"/>
    </location>
</feature>
<feature type="region of interest" description="Disordered" evidence="1">
    <location>
        <begin position="132"/>
        <end position="176"/>
    </location>
</feature>
<protein>
    <submittedName>
        <fullName evidence="2">Uncharacterized protein</fullName>
    </submittedName>
</protein>
<evidence type="ECO:0000313" key="2">
    <source>
        <dbReference type="EMBL" id="KIK98291.1"/>
    </source>
</evidence>
<dbReference type="Proteomes" id="UP000054538">
    <property type="component" value="Unassembled WGS sequence"/>
</dbReference>
<sequence>MENKWSNEQLCENENDNNDLYEKKSMENRCHMKAWKEAERQRVEEEMRQKAEEEEKQKAEVKAQRRVEAEAQVRTEEVVWAQSSVSGPSKGKQPKVAASRAGGGSSPMLWMRGCWGSVQAQMQAARGHAVNVAEEAGGGGDVTAGWEEEGADEEQDNEEDDNEEAEAEEEHDTLGALTEVAVVVTEMHDMATDRRHAAAESHTQTEQMLGILEEIQGCLDPEFALEEPEVGLEEDFKEEEVAEATEEREALKGWSEEEVEVDESM</sequence>
<gene>
    <name evidence="2" type="ORF">PAXRUDRAFT_9658</name>
</gene>
<dbReference type="HOGENOM" id="CLU_066687_0_0_1"/>
<feature type="compositionally biased region" description="Basic and acidic residues" evidence="1">
    <location>
        <begin position="38"/>
        <end position="77"/>
    </location>
</feature>
<feature type="compositionally biased region" description="Acidic residues" evidence="1">
    <location>
        <begin position="146"/>
        <end position="171"/>
    </location>
</feature>
<proteinExistence type="predicted"/>
<dbReference type="AlphaFoldDB" id="A0A0D0E2M5"/>
<dbReference type="EMBL" id="KN824899">
    <property type="protein sequence ID" value="KIK98291.1"/>
    <property type="molecule type" value="Genomic_DNA"/>
</dbReference>
<accession>A0A0D0E2M5</accession>
<dbReference type="OrthoDB" id="2711904at2759"/>
<feature type="region of interest" description="Disordered" evidence="1">
    <location>
        <begin position="1"/>
        <end position="20"/>
    </location>
</feature>
<reference evidence="3" key="2">
    <citation type="submission" date="2015-01" db="EMBL/GenBank/DDBJ databases">
        <title>Evolutionary Origins and Diversification of the Mycorrhizal Mutualists.</title>
        <authorList>
            <consortium name="DOE Joint Genome Institute"/>
            <consortium name="Mycorrhizal Genomics Consortium"/>
            <person name="Kohler A."/>
            <person name="Kuo A."/>
            <person name="Nagy L.G."/>
            <person name="Floudas D."/>
            <person name="Copeland A."/>
            <person name="Barry K.W."/>
            <person name="Cichocki N."/>
            <person name="Veneault-Fourrey C."/>
            <person name="LaButti K."/>
            <person name="Lindquist E.A."/>
            <person name="Lipzen A."/>
            <person name="Lundell T."/>
            <person name="Morin E."/>
            <person name="Murat C."/>
            <person name="Riley R."/>
            <person name="Ohm R."/>
            <person name="Sun H."/>
            <person name="Tunlid A."/>
            <person name="Henrissat B."/>
            <person name="Grigoriev I.V."/>
            <person name="Hibbett D.S."/>
            <person name="Martin F."/>
        </authorList>
    </citation>
    <scope>NUCLEOTIDE SEQUENCE [LARGE SCALE GENOMIC DNA]</scope>
    <source>
        <strain evidence="3">Ve08.2h10</strain>
    </source>
</reference>
<reference evidence="2 3" key="1">
    <citation type="submission" date="2014-04" db="EMBL/GenBank/DDBJ databases">
        <authorList>
            <consortium name="DOE Joint Genome Institute"/>
            <person name="Kuo A."/>
            <person name="Kohler A."/>
            <person name="Jargeat P."/>
            <person name="Nagy L.G."/>
            <person name="Floudas D."/>
            <person name="Copeland A."/>
            <person name="Barry K.W."/>
            <person name="Cichocki N."/>
            <person name="Veneault-Fourrey C."/>
            <person name="LaButti K."/>
            <person name="Lindquist E.A."/>
            <person name="Lipzen A."/>
            <person name="Lundell T."/>
            <person name="Morin E."/>
            <person name="Murat C."/>
            <person name="Sun H."/>
            <person name="Tunlid A."/>
            <person name="Henrissat B."/>
            <person name="Grigoriev I.V."/>
            <person name="Hibbett D.S."/>
            <person name="Martin F."/>
            <person name="Nordberg H.P."/>
            <person name="Cantor M.N."/>
            <person name="Hua S.X."/>
        </authorList>
    </citation>
    <scope>NUCLEOTIDE SEQUENCE [LARGE SCALE GENOMIC DNA]</scope>
    <source>
        <strain evidence="2 3">Ve08.2h10</strain>
    </source>
</reference>
<organism evidence="2 3">
    <name type="scientific">Paxillus rubicundulus Ve08.2h10</name>
    <dbReference type="NCBI Taxonomy" id="930991"/>
    <lineage>
        <taxon>Eukaryota</taxon>
        <taxon>Fungi</taxon>
        <taxon>Dikarya</taxon>
        <taxon>Basidiomycota</taxon>
        <taxon>Agaricomycotina</taxon>
        <taxon>Agaricomycetes</taxon>
        <taxon>Agaricomycetidae</taxon>
        <taxon>Boletales</taxon>
        <taxon>Paxilineae</taxon>
        <taxon>Paxillaceae</taxon>
        <taxon>Paxillus</taxon>
    </lineage>
</organism>
<dbReference type="STRING" id="930991.A0A0D0E2M5"/>
<dbReference type="InParanoid" id="A0A0D0E2M5"/>
<evidence type="ECO:0000256" key="1">
    <source>
        <dbReference type="SAM" id="MobiDB-lite"/>
    </source>
</evidence>
<name>A0A0D0E2M5_9AGAM</name>
<evidence type="ECO:0000313" key="3">
    <source>
        <dbReference type="Proteomes" id="UP000054538"/>
    </source>
</evidence>
<feature type="compositionally biased region" description="Polar residues" evidence="1">
    <location>
        <begin position="1"/>
        <end position="10"/>
    </location>
</feature>
<keyword evidence="3" id="KW-1185">Reference proteome</keyword>